<dbReference type="Pfam" id="PF13967">
    <property type="entry name" value="RSN1_TM"/>
    <property type="match status" value="1"/>
</dbReference>
<evidence type="ECO:0008006" key="15">
    <source>
        <dbReference type="Google" id="ProtNLM"/>
    </source>
</evidence>
<keyword evidence="4 8" id="KW-0812">Transmembrane</keyword>
<feature type="compositionally biased region" description="Basic and acidic residues" evidence="7">
    <location>
        <begin position="753"/>
        <end position="770"/>
    </location>
</feature>
<evidence type="ECO:0000256" key="1">
    <source>
        <dbReference type="ARBA" id="ARBA00004141"/>
    </source>
</evidence>
<dbReference type="Proteomes" id="UP000054342">
    <property type="component" value="Unassembled WGS sequence"/>
</dbReference>
<gene>
    <name evidence="13" type="ORF">PV05_00486</name>
</gene>
<feature type="transmembrane region" description="Helical" evidence="8">
    <location>
        <begin position="514"/>
        <end position="540"/>
    </location>
</feature>
<evidence type="ECO:0000256" key="8">
    <source>
        <dbReference type="SAM" id="Phobius"/>
    </source>
</evidence>
<evidence type="ECO:0000256" key="6">
    <source>
        <dbReference type="ARBA" id="ARBA00023136"/>
    </source>
</evidence>
<proteinExistence type="inferred from homology"/>
<keyword evidence="6 8" id="KW-0472">Membrane</keyword>
<evidence type="ECO:0000259" key="11">
    <source>
        <dbReference type="Pfam" id="PF13967"/>
    </source>
</evidence>
<comment type="subcellular location">
    <subcellularLocation>
        <location evidence="1">Membrane</location>
        <topology evidence="1">Multi-pass membrane protein</topology>
    </subcellularLocation>
</comment>
<evidence type="ECO:0000259" key="10">
    <source>
        <dbReference type="Pfam" id="PF12621"/>
    </source>
</evidence>
<feature type="domain" description="CSC1/OSCA1-like N-terminal transmembrane" evidence="11">
    <location>
        <begin position="43"/>
        <end position="191"/>
    </location>
</feature>
<feature type="transmembrane region" description="Helical" evidence="8">
    <location>
        <begin position="421"/>
        <end position="447"/>
    </location>
</feature>
<evidence type="ECO:0000256" key="5">
    <source>
        <dbReference type="ARBA" id="ARBA00022989"/>
    </source>
</evidence>
<sequence length="891" mass="100565">MPMSSMKAFHTVLEIRAEAPSTNTSNDQNIGSAREGSPSLSGLISTLVPTLIIAGIYFALFILLRSRFPRQYAPRTYLGALRPQERTPAPPNTLFGWIPFMKKLPDEYVLQHNSLDGYFLLRYLKMSILICFVGCCLTWPILFPINATGGGGQKQLNLLSFSNVQDKNRYYAHVFVSWVFIGFIFFLVTREMVYYINLRQAYLLSPLYASRISSRTVLFQSVPTEYADEAKIRRMFDDELKNVWIASDAKKLEEMVSERYKLCIKLETAETKLIKLANDAYLKTMKGKSTDTERPAYNHEDYGEESGAAAGRWVRPKDRPTHRLKPLIGQKVDTINWCREEIGRLNPLIEAEQTKYRSGESEPRNAVFVEFWTQTQAQSAFQMVTHHQALHMSPRVVGLSPEEIVWSNLGITWKTRTIRNIISLAFVTALIIFWSIPVAVVGSISQISYLTQVAPFLDFINNCPKVILGVITNLLPTIMLSILISLVPVILRFMGKVAGKPTLSLIELRCHESFFWFQIVQVFLVTTMTSAASAAVPQVIKNPGSLTAILAKNLPLASNFYISYFILQGLVFSSGQLLQIVGLILFNVMSRVLDKTPRKMYNRWSSLSSVGWGSVFPIIEMMTVISITYSPIAPLMMGFATIGLGLFYFAYRYNLLFVDSSVIDTKGLVYSKALQHTLVGCYLAVICMIGLLGIRAAPGPLVLMIIFLVFMVLYHISLTTAVQPLLHYLPRSLESEEAALLQDDSLGMSSPDPRGKSSLHEKNPVDELRHTQNSIRPDGNKPVSMLKRFLRPDIYASYAVLRKLVPQGFAEIRYSPEVERDAYQDPACNAIAPLLWVPHDEMGVSRQECLHTNKVVPMTDEGAYFNEKGKIVWDQEETGGRPPIFEEKIYY</sequence>
<dbReference type="EMBL" id="KN847317">
    <property type="protein sequence ID" value="KIW60254.1"/>
    <property type="molecule type" value="Genomic_DNA"/>
</dbReference>
<dbReference type="HOGENOM" id="CLU_002458_2_1_1"/>
<keyword evidence="5 8" id="KW-1133">Transmembrane helix</keyword>
<evidence type="ECO:0000259" key="12">
    <source>
        <dbReference type="Pfam" id="PF14703"/>
    </source>
</evidence>
<dbReference type="Pfam" id="PF02714">
    <property type="entry name" value="RSN1_7TM"/>
    <property type="match status" value="1"/>
</dbReference>
<dbReference type="AlphaFoldDB" id="A0A0D2FJD6"/>
<feature type="transmembrane region" description="Helical" evidence="8">
    <location>
        <begin position="607"/>
        <end position="629"/>
    </location>
</feature>
<dbReference type="InterPro" id="IPR045122">
    <property type="entry name" value="Csc1-like"/>
</dbReference>
<evidence type="ECO:0000313" key="13">
    <source>
        <dbReference type="EMBL" id="KIW60254.1"/>
    </source>
</evidence>
<evidence type="ECO:0000256" key="2">
    <source>
        <dbReference type="ARBA" id="ARBA00007779"/>
    </source>
</evidence>
<dbReference type="OrthoDB" id="1076608at2759"/>
<feature type="transmembrane region" description="Helical" evidence="8">
    <location>
        <begin position="467"/>
        <end position="493"/>
    </location>
</feature>
<feature type="transmembrane region" description="Helical" evidence="8">
    <location>
        <begin position="673"/>
        <end position="694"/>
    </location>
</feature>
<dbReference type="GO" id="GO:0005886">
    <property type="term" value="C:plasma membrane"/>
    <property type="evidence" value="ECO:0007669"/>
    <property type="project" value="TreeGrafter"/>
</dbReference>
<keyword evidence="3" id="KW-0813">Transport</keyword>
<dbReference type="RefSeq" id="XP_013320838.1">
    <property type="nucleotide sequence ID" value="XM_013465384.1"/>
</dbReference>
<dbReference type="Pfam" id="PF12621">
    <property type="entry name" value="PHM7_ext"/>
    <property type="match status" value="1"/>
</dbReference>
<organism evidence="13 14">
    <name type="scientific">Exophiala xenobiotica</name>
    <dbReference type="NCBI Taxonomy" id="348802"/>
    <lineage>
        <taxon>Eukaryota</taxon>
        <taxon>Fungi</taxon>
        <taxon>Dikarya</taxon>
        <taxon>Ascomycota</taxon>
        <taxon>Pezizomycotina</taxon>
        <taxon>Eurotiomycetes</taxon>
        <taxon>Chaetothyriomycetidae</taxon>
        <taxon>Chaetothyriales</taxon>
        <taxon>Herpotrichiellaceae</taxon>
        <taxon>Exophiala</taxon>
    </lineage>
</organism>
<dbReference type="PANTHER" id="PTHR13018">
    <property type="entry name" value="PROBABLE MEMBRANE PROTEIN DUF221-RELATED"/>
    <property type="match status" value="1"/>
</dbReference>
<evidence type="ECO:0000313" key="14">
    <source>
        <dbReference type="Proteomes" id="UP000054342"/>
    </source>
</evidence>
<evidence type="ECO:0000256" key="3">
    <source>
        <dbReference type="ARBA" id="ARBA00022448"/>
    </source>
</evidence>
<evidence type="ECO:0000256" key="7">
    <source>
        <dbReference type="SAM" id="MobiDB-lite"/>
    </source>
</evidence>
<accession>A0A0D2FJD6</accession>
<feature type="transmembrane region" description="Helical" evidence="8">
    <location>
        <begin position="128"/>
        <end position="150"/>
    </location>
</feature>
<dbReference type="Pfam" id="PF14703">
    <property type="entry name" value="PHM7_cyt"/>
    <property type="match status" value="1"/>
</dbReference>
<feature type="region of interest" description="Disordered" evidence="7">
    <location>
        <begin position="747"/>
        <end position="780"/>
    </location>
</feature>
<feature type="domain" description="CSC1/OSCA1-like 7TM region" evidence="9">
    <location>
        <begin position="419"/>
        <end position="692"/>
    </location>
</feature>
<dbReference type="InterPro" id="IPR022257">
    <property type="entry name" value="PHM7_ext"/>
</dbReference>
<feature type="transmembrane region" description="Helical" evidence="8">
    <location>
        <begin position="700"/>
        <end position="722"/>
    </location>
</feature>
<feature type="domain" description="CSC1/OSCA1-like cytosolic" evidence="12">
    <location>
        <begin position="214"/>
        <end position="408"/>
    </location>
</feature>
<dbReference type="GeneID" id="25322394"/>
<name>A0A0D2FJD6_9EURO</name>
<feature type="domain" description="10TM putative phosphate transporter extracellular tail" evidence="10">
    <location>
        <begin position="789"/>
        <end position="883"/>
    </location>
</feature>
<dbReference type="PANTHER" id="PTHR13018:SF26">
    <property type="entry name" value="DOMAIN PROTEIN, PUTATIVE (AFU_ORTHOLOGUE AFUA_5G10920)-RELATED"/>
    <property type="match status" value="1"/>
</dbReference>
<dbReference type="GO" id="GO:0005227">
    <property type="term" value="F:calcium-activated cation channel activity"/>
    <property type="evidence" value="ECO:0007669"/>
    <property type="project" value="InterPro"/>
</dbReference>
<dbReference type="InterPro" id="IPR032880">
    <property type="entry name" value="CSC1/OSCA1-like_N"/>
</dbReference>
<evidence type="ECO:0000256" key="4">
    <source>
        <dbReference type="ARBA" id="ARBA00022692"/>
    </source>
</evidence>
<feature type="transmembrane region" description="Helical" evidence="8">
    <location>
        <begin position="635"/>
        <end position="653"/>
    </location>
</feature>
<feature type="transmembrane region" description="Helical" evidence="8">
    <location>
        <begin position="41"/>
        <end position="64"/>
    </location>
</feature>
<reference evidence="13 14" key="1">
    <citation type="submission" date="2015-01" db="EMBL/GenBank/DDBJ databases">
        <title>The Genome Sequence of Exophiala xenobiotica CBS118157.</title>
        <authorList>
            <consortium name="The Broad Institute Genomics Platform"/>
            <person name="Cuomo C."/>
            <person name="de Hoog S."/>
            <person name="Gorbushina A."/>
            <person name="Stielow B."/>
            <person name="Teixiera M."/>
            <person name="Abouelleil A."/>
            <person name="Chapman S.B."/>
            <person name="Priest M."/>
            <person name="Young S.K."/>
            <person name="Wortman J."/>
            <person name="Nusbaum C."/>
            <person name="Birren B."/>
        </authorList>
    </citation>
    <scope>NUCLEOTIDE SEQUENCE [LARGE SCALE GENOMIC DNA]</scope>
    <source>
        <strain evidence="13 14">CBS 118157</strain>
    </source>
</reference>
<feature type="transmembrane region" description="Helical" evidence="8">
    <location>
        <begin position="560"/>
        <end position="586"/>
    </location>
</feature>
<dbReference type="InterPro" id="IPR027815">
    <property type="entry name" value="CSC1/OSCA1-like_cyt"/>
</dbReference>
<comment type="similarity">
    <text evidence="2">Belongs to the CSC1 (TC 1.A.17) family.</text>
</comment>
<dbReference type="InterPro" id="IPR003864">
    <property type="entry name" value="CSC1/OSCA1-like_7TM"/>
</dbReference>
<feature type="transmembrane region" description="Helical" evidence="8">
    <location>
        <begin position="170"/>
        <end position="189"/>
    </location>
</feature>
<keyword evidence="14" id="KW-1185">Reference proteome</keyword>
<evidence type="ECO:0000259" key="9">
    <source>
        <dbReference type="Pfam" id="PF02714"/>
    </source>
</evidence>
<protein>
    <recommendedName>
        <fullName evidence="15">CSC1/OSCA1-like 7TM region domain-containing protein</fullName>
    </recommendedName>
</protein>